<gene>
    <name evidence="1" type="ORF">L9F63_014311</name>
</gene>
<dbReference type="Proteomes" id="UP001233999">
    <property type="component" value="Unassembled WGS sequence"/>
</dbReference>
<accession>A0AAD8A8T4</accession>
<dbReference type="EMBL" id="JASPKZ010003060">
    <property type="protein sequence ID" value="KAJ9594255.1"/>
    <property type="molecule type" value="Genomic_DNA"/>
</dbReference>
<evidence type="ECO:0000313" key="1">
    <source>
        <dbReference type="EMBL" id="KAJ9594255.1"/>
    </source>
</evidence>
<proteinExistence type="predicted"/>
<evidence type="ECO:0000313" key="2">
    <source>
        <dbReference type="Proteomes" id="UP001233999"/>
    </source>
</evidence>
<sequence length="72" mass="8265">QINISIEAMVLRLETGCRRKLYIRSLSVLTNVQCVIPASHDISVYNSKPSKRSLCNKNFIGIFYARYESLKN</sequence>
<reference evidence="1" key="2">
    <citation type="submission" date="2023-05" db="EMBL/GenBank/DDBJ databases">
        <authorList>
            <person name="Fouks B."/>
        </authorList>
    </citation>
    <scope>NUCLEOTIDE SEQUENCE</scope>
    <source>
        <strain evidence="1">Stay&amp;Tobe</strain>
        <tissue evidence="1">Testes</tissue>
    </source>
</reference>
<dbReference type="AlphaFoldDB" id="A0AAD8A8T4"/>
<keyword evidence="2" id="KW-1185">Reference proteome</keyword>
<name>A0AAD8A8T4_DIPPU</name>
<feature type="non-terminal residue" evidence="1">
    <location>
        <position position="72"/>
    </location>
</feature>
<comment type="caution">
    <text evidence="1">The sequence shown here is derived from an EMBL/GenBank/DDBJ whole genome shotgun (WGS) entry which is preliminary data.</text>
</comment>
<organism evidence="1 2">
    <name type="scientific">Diploptera punctata</name>
    <name type="common">Pacific beetle cockroach</name>
    <dbReference type="NCBI Taxonomy" id="6984"/>
    <lineage>
        <taxon>Eukaryota</taxon>
        <taxon>Metazoa</taxon>
        <taxon>Ecdysozoa</taxon>
        <taxon>Arthropoda</taxon>
        <taxon>Hexapoda</taxon>
        <taxon>Insecta</taxon>
        <taxon>Pterygota</taxon>
        <taxon>Neoptera</taxon>
        <taxon>Polyneoptera</taxon>
        <taxon>Dictyoptera</taxon>
        <taxon>Blattodea</taxon>
        <taxon>Blaberoidea</taxon>
        <taxon>Blaberidae</taxon>
        <taxon>Diplopterinae</taxon>
        <taxon>Diploptera</taxon>
    </lineage>
</organism>
<protein>
    <submittedName>
        <fullName evidence="1">Uncharacterized protein</fullName>
    </submittedName>
</protein>
<feature type="non-terminal residue" evidence="1">
    <location>
        <position position="1"/>
    </location>
</feature>
<reference evidence="1" key="1">
    <citation type="journal article" date="2023" name="IScience">
        <title>Live-bearing cockroach genome reveals convergent evolutionary mechanisms linked to viviparity in insects and beyond.</title>
        <authorList>
            <person name="Fouks B."/>
            <person name="Harrison M.C."/>
            <person name="Mikhailova A.A."/>
            <person name="Marchal E."/>
            <person name="English S."/>
            <person name="Carruthers M."/>
            <person name="Jennings E.C."/>
            <person name="Chiamaka E.L."/>
            <person name="Frigard R.A."/>
            <person name="Pippel M."/>
            <person name="Attardo G.M."/>
            <person name="Benoit J.B."/>
            <person name="Bornberg-Bauer E."/>
            <person name="Tobe S.S."/>
        </authorList>
    </citation>
    <scope>NUCLEOTIDE SEQUENCE</scope>
    <source>
        <strain evidence="1">Stay&amp;Tobe</strain>
    </source>
</reference>